<feature type="domain" description="Protein kinase" evidence="3">
    <location>
        <begin position="305"/>
        <end position="577"/>
    </location>
</feature>
<dbReference type="Pfam" id="PF07714">
    <property type="entry name" value="PK_Tyr_Ser-Thr"/>
    <property type="match status" value="1"/>
</dbReference>
<keyword evidence="4" id="KW-0808">Transferase</keyword>
<dbReference type="STRING" id="44941.A0A397W7X7"/>
<name>A0A397W7X7_9GLOM</name>
<dbReference type="AlphaFoldDB" id="A0A397W7X7"/>
<dbReference type="EMBL" id="QKWP01000098">
    <property type="protein sequence ID" value="RIB27426.1"/>
    <property type="molecule type" value="Genomic_DNA"/>
</dbReference>
<dbReference type="PANTHER" id="PTHR44329:SF298">
    <property type="entry name" value="MIXED LINEAGE KINASE DOMAIN-LIKE PROTEIN"/>
    <property type="match status" value="1"/>
</dbReference>
<reference evidence="4 5" key="1">
    <citation type="submission" date="2018-06" db="EMBL/GenBank/DDBJ databases">
        <title>Comparative genomics reveals the genomic features of Rhizophagus irregularis, R. cerebriforme, R. diaphanum and Gigaspora rosea, and their symbiotic lifestyle signature.</title>
        <authorList>
            <person name="Morin E."/>
            <person name="San Clemente H."/>
            <person name="Chen E.C.H."/>
            <person name="De La Providencia I."/>
            <person name="Hainaut M."/>
            <person name="Kuo A."/>
            <person name="Kohler A."/>
            <person name="Murat C."/>
            <person name="Tang N."/>
            <person name="Roy S."/>
            <person name="Loubradou J."/>
            <person name="Henrissat B."/>
            <person name="Grigoriev I.V."/>
            <person name="Corradi N."/>
            <person name="Roux C."/>
            <person name="Martin F.M."/>
        </authorList>
    </citation>
    <scope>NUCLEOTIDE SEQUENCE [LARGE SCALE GENOMIC DNA]</scope>
    <source>
        <strain evidence="4 5">DAOM 194757</strain>
    </source>
</reference>
<comment type="caution">
    <text evidence="4">The sequence shown here is derived from an EMBL/GenBank/DDBJ whole genome shotgun (WGS) entry which is preliminary data.</text>
</comment>
<keyword evidence="2" id="KW-0067">ATP-binding</keyword>
<dbReference type="PROSITE" id="PS50011">
    <property type="entry name" value="PROTEIN_KINASE_DOM"/>
    <property type="match status" value="1"/>
</dbReference>
<dbReference type="GO" id="GO:0005524">
    <property type="term" value="F:ATP binding"/>
    <property type="evidence" value="ECO:0007669"/>
    <property type="project" value="UniProtKB-KW"/>
</dbReference>
<dbReference type="InterPro" id="IPR000719">
    <property type="entry name" value="Prot_kinase_dom"/>
</dbReference>
<dbReference type="Proteomes" id="UP000266673">
    <property type="component" value="Unassembled WGS sequence"/>
</dbReference>
<accession>A0A397W7X7</accession>
<keyword evidence="4" id="KW-0418">Kinase</keyword>
<dbReference type="GO" id="GO:0004674">
    <property type="term" value="F:protein serine/threonine kinase activity"/>
    <property type="evidence" value="ECO:0007669"/>
    <property type="project" value="TreeGrafter"/>
</dbReference>
<evidence type="ECO:0000259" key="3">
    <source>
        <dbReference type="PROSITE" id="PS50011"/>
    </source>
</evidence>
<dbReference type="SUPFAM" id="SSF56112">
    <property type="entry name" value="Protein kinase-like (PK-like)"/>
    <property type="match status" value="1"/>
</dbReference>
<dbReference type="PANTHER" id="PTHR44329">
    <property type="entry name" value="SERINE/THREONINE-PROTEIN KINASE TNNI3K-RELATED"/>
    <property type="match status" value="1"/>
</dbReference>
<proteinExistence type="predicted"/>
<protein>
    <submittedName>
        <fullName evidence="4">Kinase-like domain-containing protein</fullName>
    </submittedName>
</protein>
<evidence type="ECO:0000256" key="2">
    <source>
        <dbReference type="ARBA" id="ARBA00022840"/>
    </source>
</evidence>
<evidence type="ECO:0000313" key="4">
    <source>
        <dbReference type="EMBL" id="RIB27426.1"/>
    </source>
</evidence>
<keyword evidence="5" id="KW-1185">Reference proteome</keyword>
<dbReference type="InterPro" id="IPR001245">
    <property type="entry name" value="Ser-Thr/Tyr_kinase_cat_dom"/>
</dbReference>
<keyword evidence="1" id="KW-0547">Nucleotide-binding</keyword>
<organism evidence="4 5">
    <name type="scientific">Gigaspora rosea</name>
    <dbReference type="NCBI Taxonomy" id="44941"/>
    <lineage>
        <taxon>Eukaryota</taxon>
        <taxon>Fungi</taxon>
        <taxon>Fungi incertae sedis</taxon>
        <taxon>Mucoromycota</taxon>
        <taxon>Glomeromycotina</taxon>
        <taxon>Glomeromycetes</taxon>
        <taxon>Diversisporales</taxon>
        <taxon>Gigasporaceae</taxon>
        <taxon>Gigaspora</taxon>
    </lineage>
</organism>
<evidence type="ECO:0000313" key="5">
    <source>
        <dbReference type="Proteomes" id="UP000266673"/>
    </source>
</evidence>
<sequence length="663" mass="76846">MEYEKMIEWIPFNRLTNLQKIREEESEIRFMATWIDGRRIIKGELVKYTQSRIGSCGVNLKILYGSQESDFFIEKLTNYVELEGNIAYGVTKDIVTNQYIMVVPDEFSSKRIASNGKCMYCKHNNTSPAWCQSCDPWKTTQEWTSGNEKINNFIREFQIKATEYEKVIEWIPYDRLINLQEIKEPNQVTEEIKEESNFIFMATFLNGVRTIKEKYRIHGLTQSTETGQYMIVLDFYNNKRKPINGTCEHCKRYNTSPAWCQLCDPQKLSQETRSGDKSIDDCIKEFQFNATAYEKVIEWIPFDRLIDIKIIGKGGFGTVYSSIWLDGKRVIEGDNSVGYVRFRNKSCMVALKTLHGPQTMSSSFLNEFKNHMKCRLEGSELEIYGLTRNTETDQYMMVYQYANRGNLFDFLSEYFRKLTWQKKLKQLEDISYNLFRIHEVGLIHSDFHSGNILLNQNIDGNIVSYITDLGLSKRKDESSSKVIYGVMPYVAPEILGGHKHTQEADIYGFGVIMAEMSTGKRPYEEWKINNDLALAICNGLRPEFAFGTPECYIELAKQCMDSDPQKRPTAKYIHSKIVQWKIIMESENLADEELDLKNKFINADDIIKKTSLKSLSKLQNKYYSTLIDVQEIIKSLKVPTNFACSTVEQFASSSLELPNDISD</sequence>
<dbReference type="InterPro" id="IPR051681">
    <property type="entry name" value="Ser/Thr_Kinases-Pseudokinases"/>
</dbReference>
<dbReference type="Gene3D" id="1.10.510.10">
    <property type="entry name" value="Transferase(Phosphotransferase) domain 1"/>
    <property type="match status" value="1"/>
</dbReference>
<gene>
    <name evidence="4" type="ORF">C2G38_1777467</name>
</gene>
<dbReference type="InterPro" id="IPR011009">
    <property type="entry name" value="Kinase-like_dom_sf"/>
</dbReference>
<evidence type="ECO:0000256" key="1">
    <source>
        <dbReference type="ARBA" id="ARBA00022741"/>
    </source>
</evidence>